<reference evidence="1 2" key="1">
    <citation type="submission" date="2014-04" db="EMBL/GenBank/DDBJ databases">
        <authorList>
            <consortium name="DOE Joint Genome Institute"/>
            <person name="Kuo A."/>
            <person name="Kohler A."/>
            <person name="Nagy L.G."/>
            <person name="Floudas D."/>
            <person name="Copeland A."/>
            <person name="Barry K.W."/>
            <person name="Cichocki N."/>
            <person name="Veneault-Fourrey C."/>
            <person name="LaButti K."/>
            <person name="Lindquist E.A."/>
            <person name="Lipzen A."/>
            <person name="Lundell T."/>
            <person name="Morin E."/>
            <person name="Murat C."/>
            <person name="Sun H."/>
            <person name="Tunlid A."/>
            <person name="Henrissat B."/>
            <person name="Grigoriev I.V."/>
            <person name="Hibbett D.S."/>
            <person name="Martin F."/>
            <person name="Nordberg H.P."/>
            <person name="Cantor M.N."/>
            <person name="Hua S.X."/>
        </authorList>
    </citation>
    <scope>NUCLEOTIDE SEQUENCE [LARGE SCALE GENOMIC DNA]</scope>
    <source>
        <strain evidence="1 2">Foug A</strain>
    </source>
</reference>
<accession>A0A0C3ARG8</accession>
<organism evidence="1 2">
    <name type="scientific">Scleroderma citrinum Foug A</name>
    <dbReference type="NCBI Taxonomy" id="1036808"/>
    <lineage>
        <taxon>Eukaryota</taxon>
        <taxon>Fungi</taxon>
        <taxon>Dikarya</taxon>
        <taxon>Basidiomycota</taxon>
        <taxon>Agaricomycotina</taxon>
        <taxon>Agaricomycetes</taxon>
        <taxon>Agaricomycetidae</taxon>
        <taxon>Boletales</taxon>
        <taxon>Sclerodermatineae</taxon>
        <taxon>Sclerodermataceae</taxon>
        <taxon>Scleroderma</taxon>
    </lineage>
</organism>
<evidence type="ECO:0000313" key="1">
    <source>
        <dbReference type="EMBL" id="KIM67527.1"/>
    </source>
</evidence>
<dbReference type="OrthoDB" id="2803201at2759"/>
<dbReference type="AlphaFoldDB" id="A0A0C3ARG8"/>
<reference evidence="2" key="2">
    <citation type="submission" date="2015-01" db="EMBL/GenBank/DDBJ databases">
        <title>Evolutionary Origins and Diversification of the Mycorrhizal Mutualists.</title>
        <authorList>
            <consortium name="DOE Joint Genome Institute"/>
            <consortium name="Mycorrhizal Genomics Consortium"/>
            <person name="Kohler A."/>
            <person name="Kuo A."/>
            <person name="Nagy L.G."/>
            <person name="Floudas D."/>
            <person name="Copeland A."/>
            <person name="Barry K.W."/>
            <person name="Cichocki N."/>
            <person name="Veneault-Fourrey C."/>
            <person name="LaButti K."/>
            <person name="Lindquist E.A."/>
            <person name="Lipzen A."/>
            <person name="Lundell T."/>
            <person name="Morin E."/>
            <person name="Murat C."/>
            <person name="Riley R."/>
            <person name="Ohm R."/>
            <person name="Sun H."/>
            <person name="Tunlid A."/>
            <person name="Henrissat B."/>
            <person name="Grigoriev I.V."/>
            <person name="Hibbett D.S."/>
            <person name="Martin F."/>
        </authorList>
    </citation>
    <scope>NUCLEOTIDE SEQUENCE [LARGE SCALE GENOMIC DNA]</scope>
    <source>
        <strain evidence="2">Foug A</strain>
    </source>
</reference>
<name>A0A0C3ARG8_9AGAM</name>
<evidence type="ECO:0000313" key="2">
    <source>
        <dbReference type="Proteomes" id="UP000053989"/>
    </source>
</evidence>
<gene>
    <name evidence="1" type="ORF">SCLCIDRAFT_1210179</name>
</gene>
<sequence length="163" mass="18466">MPSFPVPPRCTYSWLPNQQHGVPADLDIYVGFDRFHYLNPESFSLIRSVTTFGKASGQINVIVSKTSSIAPILQFHSTAVIRKDHIFCGYPALTFRHLARVNAGPLYFNRFRSRTIAALWKYAQRCFRYISCDSTILDACGSILTIYRVLRPLHLSCFNATAS</sequence>
<dbReference type="EMBL" id="KN822012">
    <property type="protein sequence ID" value="KIM67527.1"/>
    <property type="molecule type" value="Genomic_DNA"/>
</dbReference>
<protein>
    <submittedName>
        <fullName evidence="1">Uncharacterized protein</fullName>
    </submittedName>
</protein>
<keyword evidence="2" id="KW-1185">Reference proteome</keyword>
<dbReference type="InParanoid" id="A0A0C3ARG8"/>
<proteinExistence type="predicted"/>
<dbReference type="HOGENOM" id="CLU_1628062_0_0_1"/>
<dbReference type="Proteomes" id="UP000053989">
    <property type="component" value="Unassembled WGS sequence"/>
</dbReference>